<feature type="transmembrane region" description="Helical" evidence="5">
    <location>
        <begin position="117"/>
        <end position="136"/>
    </location>
</feature>
<feature type="transmembrane region" description="Helical" evidence="5">
    <location>
        <begin position="181"/>
        <end position="202"/>
    </location>
</feature>
<dbReference type="PROSITE" id="PS00216">
    <property type="entry name" value="SUGAR_TRANSPORT_1"/>
    <property type="match status" value="2"/>
</dbReference>
<feature type="transmembrane region" description="Helical" evidence="5">
    <location>
        <begin position="89"/>
        <end position="111"/>
    </location>
</feature>
<sequence length="375" mass="41432">MRVLAGSINRAGALFALPITSYFSDRFGRRLALAVSTFNFALFGTVRAFSTNYKTYLAFQFLQTALGAGLYSSAYIFAAELVGPKYRVLTGAICHSTYAVGAMLLGAVAAVIQSWRYMILILHIPCFVVASYYWVLDESVRWLLSKQKYAQTITILETVAKTNNTKTGPGLLATIFRSRVLLRRVCTTPFWWIASIFVYHGFSINSITLSDAMYLNYILTCGVEIPGNFAAIFTLDRIGRKPTLSGGFLLCAACNVILIFLPNGYKIWRLILYLMGKFGISVVVTALYVYTSELYPTEYRHSLLGFSSMIGRIGSISAPLTPALMLYWNGMPTLLFGGMGLFAGLLVFTQPETLGTRMPDTLAEAEALGKMNARN</sequence>
<dbReference type="Proteomes" id="UP000837857">
    <property type="component" value="Chromosome 17"/>
</dbReference>
<dbReference type="SUPFAM" id="SSF103473">
    <property type="entry name" value="MFS general substrate transporter"/>
    <property type="match status" value="1"/>
</dbReference>
<evidence type="ECO:0000256" key="1">
    <source>
        <dbReference type="ARBA" id="ARBA00004141"/>
    </source>
</evidence>
<dbReference type="InterPro" id="IPR020846">
    <property type="entry name" value="MFS_dom"/>
</dbReference>
<dbReference type="PANTHER" id="PTHR24064">
    <property type="entry name" value="SOLUTE CARRIER FAMILY 22 MEMBER"/>
    <property type="match status" value="1"/>
</dbReference>
<evidence type="ECO:0000313" key="8">
    <source>
        <dbReference type="Proteomes" id="UP000837857"/>
    </source>
</evidence>
<evidence type="ECO:0000256" key="2">
    <source>
        <dbReference type="ARBA" id="ARBA00022692"/>
    </source>
</evidence>
<dbReference type="Gene3D" id="1.20.1250.20">
    <property type="entry name" value="MFS general substrate transporter like domains"/>
    <property type="match status" value="1"/>
</dbReference>
<comment type="subcellular location">
    <subcellularLocation>
        <location evidence="1">Membrane</location>
        <topology evidence="1">Multi-pass membrane protein</topology>
    </subcellularLocation>
</comment>
<evidence type="ECO:0000313" key="7">
    <source>
        <dbReference type="EMBL" id="CAH2047647.1"/>
    </source>
</evidence>
<reference evidence="7" key="1">
    <citation type="submission" date="2022-03" db="EMBL/GenBank/DDBJ databases">
        <authorList>
            <person name="Martin H S."/>
        </authorList>
    </citation>
    <scope>NUCLEOTIDE SEQUENCE</scope>
</reference>
<feature type="transmembrane region" description="Helical" evidence="5">
    <location>
        <begin position="271"/>
        <end position="290"/>
    </location>
</feature>
<protein>
    <recommendedName>
        <fullName evidence="6">Major facilitator superfamily (MFS) profile domain-containing protein</fullName>
    </recommendedName>
</protein>
<evidence type="ECO:0000259" key="6">
    <source>
        <dbReference type="PROSITE" id="PS50850"/>
    </source>
</evidence>
<evidence type="ECO:0000256" key="5">
    <source>
        <dbReference type="SAM" id="Phobius"/>
    </source>
</evidence>
<proteinExistence type="predicted"/>
<evidence type="ECO:0000256" key="3">
    <source>
        <dbReference type="ARBA" id="ARBA00022989"/>
    </source>
</evidence>
<dbReference type="InterPro" id="IPR005829">
    <property type="entry name" value="Sugar_transporter_CS"/>
</dbReference>
<dbReference type="InterPro" id="IPR036259">
    <property type="entry name" value="MFS_trans_sf"/>
</dbReference>
<dbReference type="EMBL" id="OW152829">
    <property type="protein sequence ID" value="CAH2047647.1"/>
    <property type="molecule type" value="Genomic_DNA"/>
</dbReference>
<gene>
    <name evidence="7" type="ORF">IPOD504_LOCUS5872</name>
</gene>
<feature type="domain" description="Major facilitator superfamily (MFS) profile" evidence="6">
    <location>
        <begin position="1"/>
        <end position="355"/>
    </location>
</feature>
<dbReference type="Pfam" id="PF07690">
    <property type="entry name" value="MFS_1"/>
    <property type="match status" value="1"/>
</dbReference>
<feature type="non-terminal residue" evidence="7">
    <location>
        <position position="1"/>
    </location>
</feature>
<dbReference type="PROSITE" id="PS50850">
    <property type="entry name" value="MFS"/>
    <property type="match status" value="1"/>
</dbReference>
<keyword evidence="4 5" id="KW-0472">Membrane</keyword>
<keyword evidence="8" id="KW-1185">Reference proteome</keyword>
<keyword evidence="2 5" id="KW-0812">Transmembrane</keyword>
<accession>A0ABN8IAQ5</accession>
<name>A0ABN8IAQ5_9NEOP</name>
<feature type="transmembrane region" description="Helical" evidence="5">
    <location>
        <begin position="326"/>
        <end position="348"/>
    </location>
</feature>
<dbReference type="InterPro" id="IPR011701">
    <property type="entry name" value="MFS"/>
</dbReference>
<keyword evidence="3 5" id="KW-1133">Transmembrane helix</keyword>
<feature type="transmembrane region" description="Helical" evidence="5">
    <location>
        <begin position="214"/>
        <end position="235"/>
    </location>
</feature>
<evidence type="ECO:0000256" key="4">
    <source>
        <dbReference type="ARBA" id="ARBA00023136"/>
    </source>
</evidence>
<feature type="transmembrane region" description="Helical" evidence="5">
    <location>
        <begin position="247"/>
        <end position="265"/>
    </location>
</feature>
<feature type="transmembrane region" description="Helical" evidence="5">
    <location>
        <begin position="56"/>
        <end position="77"/>
    </location>
</feature>
<organism evidence="7 8">
    <name type="scientific">Iphiclides podalirius</name>
    <name type="common">scarce swallowtail</name>
    <dbReference type="NCBI Taxonomy" id="110791"/>
    <lineage>
        <taxon>Eukaryota</taxon>
        <taxon>Metazoa</taxon>
        <taxon>Ecdysozoa</taxon>
        <taxon>Arthropoda</taxon>
        <taxon>Hexapoda</taxon>
        <taxon>Insecta</taxon>
        <taxon>Pterygota</taxon>
        <taxon>Neoptera</taxon>
        <taxon>Endopterygota</taxon>
        <taxon>Lepidoptera</taxon>
        <taxon>Glossata</taxon>
        <taxon>Ditrysia</taxon>
        <taxon>Papilionoidea</taxon>
        <taxon>Papilionidae</taxon>
        <taxon>Papilioninae</taxon>
        <taxon>Iphiclides</taxon>
    </lineage>
</organism>